<keyword evidence="3" id="KW-1185">Reference proteome</keyword>
<name>A0ABT8FNU5_9MICO</name>
<comment type="caution">
    <text evidence="2">The sequence shown here is derived from an EMBL/GenBank/DDBJ whole genome shotgun (WGS) entry which is preliminary data.</text>
</comment>
<accession>A0ABT8FNU5</accession>
<dbReference type="EMBL" id="JAHWXI010000001">
    <property type="protein sequence ID" value="MDN4462989.1"/>
    <property type="molecule type" value="Genomic_DNA"/>
</dbReference>
<gene>
    <name evidence="2" type="ORF">KZC48_01045</name>
</gene>
<dbReference type="InterPro" id="IPR024072">
    <property type="entry name" value="DHFR-like_dom_sf"/>
</dbReference>
<evidence type="ECO:0000259" key="1">
    <source>
        <dbReference type="Pfam" id="PF01872"/>
    </source>
</evidence>
<dbReference type="SUPFAM" id="SSF53597">
    <property type="entry name" value="Dihydrofolate reductase-like"/>
    <property type="match status" value="1"/>
</dbReference>
<feature type="domain" description="Bacterial bifunctional deaminase-reductase C-terminal" evidence="1">
    <location>
        <begin position="19"/>
        <end position="93"/>
    </location>
</feature>
<protein>
    <submittedName>
        <fullName evidence="2">Dihydrofolate reductase family protein</fullName>
    </submittedName>
</protein>
<dbReference type="Proteomes" id="UP001172731">
    <property type="component" value="Unassembled WGS sequence"/>
</dbReference>
<sequence length="102" mass="10820">MVASRHAREVDPSITLTDDPLRTVRSLKQDDGADIWLCGGGDLAATLLPEIDRLVLKRHPVVFGSGVHLFGSAPYASRGFTPVAARSFTSGVVVEEYVAAAA</sequence>
<dbReference type="Gene3D" id="3.40.430.10">
    <property type="entry name" value="Dihydrofolate Reductase, subunit A"/>
    <property type="match status" value="1"/>
</dbReference>
<evidence type="ECO:0000313" key="3">
    <source>
        <dbReference type="Proteomes" id="UP001172731"/>
    </source>
</evidence>
<organism evidence="2 3">
    <name type="scientific">Microbacterium aurantiacum</name>
    <dbReference type="NCBI Taxonomy" id="162393"/>
    <lineage>
        <taxon>Bacteria</taxon>
        <taxon>Bacillati</taxon>
        <taxon>Actinomycetota</taxon>
        <taxon>Actinomycetes</taxon>
        <taxon>Micrococcales</taxon>
        <taxon>Microbacteriaceae</taxon>
        <taxon>Microbacterium</taxon>
    </lineage>
</organism>
<dbReference type="Pfam" id="PF01872">
    <property type="entry name" value="RibD_C"/>
    <property type="match status" value="1"/>
</dbReference>
<dbReference type="InterPro" id="IPR002734">
    <property type="entry name" value="RibDG_C"/>
</dbReference>
<reference evidence="2" key="1">
    <citation type="submission" date="2021-06" db="EMBL/GenBank/DDBJ databases">
        <title>Genome-based taxonomic framework of Microbacterium strains isolated from marine environment, the description of four new species and reclassification of four preexisting species.</title>
        <authorList>
            <person name="Lee S.D."/>
            <person name="Kim S.-M."/>
            <person name="Byeon Y.-S."/>
            <person name="Yang H.L."/>
            <person name="Kim I.S."/>
        </authorList>
    </citation>
    <scope>NUCLEOTIDE SEQUENCE</scope>
    <source>
        <strain evidence="2">KACC 20510</strain>
    </source>
</reference>
<proteinExistence type="predicted"/>
<evidence type="ECO:0000313" key="2">
    <source>
        <dbReference type="EMBL" id="MDN4462989.1"/>
    </source>
</evidence>